<feature type="domain" description="Cyclin C-terminal" evidence="7">
    <location>
        <begin position="908"/>
        <end position="1022"/>
    </location>
</feature>
<feature type="compositionally biased region" description="Low complexity" evidence="5">
    <location>
        <begin position="687"/>
        <end position="702"/>
    </location>
</feature>
<dbReference type="CDD" id="cd20568">
    <property type="entry name" value="CYCLIN_CLBs_yeast_rpt1"/>
    <property type="match status" value="1"/>
</dbReference>
<feature type="domain" description="Cyclin-like" evidence="6">
    <location>
        <begin position="815"/>
        <end position="899"/>
    </location>
</feature>
<dbReference type="Gene3D" id="1.10.472.10">
    <property type="entry name" value="Cyclin-like"/>
    <property type="match status" value="2"/>
</dbReference>
<dbReference type="InterPro" id="IPR013763">
    <property type="entry name" value="Cyclin-like_dom"/>
</dbReference>
<dbReference type="CDD" id="cd20512">
    <property type="entry name" value="CYCLIN_CLBs_yeast_rpt2"/>
    <property type="match status" value="1"/>
</dbReference>
<feature type="domain" description="Cyclin-like" evidence="6">
    <location>
        <begin position="912"/>
        <end position="993"/>
    </location>
</feature>
<feature type="compositionally biased region" description="Basic and acidic residues" evidence="5">
    <location>
        <begin position="70"/>
        <end position="80"/>
    </location>
</feature>
<dbReference type="Pfam" id="PF00134">
    <property type="entry name" value="Cyclin_N"/>
    <property type="match status" value="1"/>
</dbReference>
<evidence type="ECO:0000313" key="8">
    <source>
        <dbReference type="EMBL" id="THH28457.1"/>
    </source>
</evidence>
<name>A0A4S4MSM9_9APHY</name>
<evidence type="ECO:0000259" key="7">
    <source>
        <dbReference type="SMART" id="SM01332"/>
    </source>
</evidence>
<dbReference type="Gene3D" id="3.80.10.10">
    <property type="entry name" value="Ribonuclease Inhibitor"/>
    <property type="match status" value="1"/>
</dbReference>
<feature type="region of interest" description="Disordered" evidence="5">
    <location>
        <begin position="687"/>
        <end position="760"/>
    </location>
</feature>
<evidence type="ECO:0000256" key="5">
    <source>
        <dbReference type="SAM" id="MobiDB-lite"/>
    </source>
</evidence>
<dbReference type="EMBL" id="SGPM01000178">
    <property type="protein sequence ID" value="THH28457.1"/>
    <property type="molecule type" value="Genomic_DNA"/>
</dbReference>
<dbReference type="FunFam" id="1.10.472.10:FF:000001">
    <property type="entry name" value="G2/mitotic-specific cyclin"/>
    <property type="match status" value="1"/>
</dbReference>
<feature type="region of interest" description="Disordered" evidence="5">
    <location>
        <begin position="70"/>
        <end position="93"/>
    </location>
</feature>
<comment type="caution">
    <text evidence="8">The sequence shown here is derived from an EMBL/GenBank/DDBJ whole genome shotgun (WGS) entry which is preliminary data.</text>
</comment>
<feature type="compositionally biased region" description="Acidic residues" evidence="5">
    <location>
        <begin position="732"/>
        <end position="755"/>
    </location>
</feature>
<proteinExistence type="inferred from homology"/>
<keyword evidence="9" id="KW-1185">Reference proteome</keyword>
<accession>A0A4S4MSM9</accession>
<comment type="similarity">
    <text evidence="4">Belongs to the cyclin family.</text>
</comment>
<sequence length="1068" mass="119247">MPLSFAEMLNESLTEEDVIALQNASLSSRHLPDPSSSSRATSTYFAPSWEKKSGVRVQLSSVFSAKARKDTTCANGRDRASSNASSAFSGLRGPARHAQSSISVNEKSFELSAKADRLNLFPPGRKVTAKEWVSPYAQVRDCGVFTASEARRKMRKLEDELYGPPIGTESPRGLKSLISRIDALLPGIRLKEKLYGLDSLSHQRIVDVLAMDGNLNTRILHLLRMSEIESLDLTASMTDEEGLNLDARELLHVFAKPNSFLFLNEMNLSGAQLNDTDFKYIHHLPRLARLWISNTGIGNEAVFLLVSLKRSLTELDVAFNPAITDDVIPALLVLHRLRFLTLLDTGICMPGLRVYCSAVRQRKHSMELEIPRECEIYVEQMGTQYILQPEAPLISDPSLVSELSVKALKHNLAAHAEYNASISAEGSKPETAERLKTLLELRGADLAVREVLWKGEEEEEEDREDEDDKMEADAEEEQNCPYMSSIPQVRRTTRVTRTTVVKNKENSTNARITRAKPTSTAQPPAPAEAKPSVIPRAAVSTIATRAKAAASTTSRLDPTAQGKRKREALGEVPRPLPNVTKHGDAPAAGGLKGKEKAKEKFEGVFMKQVSTTTTTTRARVPSVAPAATVSTSTSRKTRSAAAQQHEHLEDVKEEEVHHGRDDAMAVDHLGPVLAPRRFTAARVAAVTAPHAATSTRTSTTRRAPPRHVSKVEEDDEEDIRVFKKRRTSSDAPDGDVQAEEEVEDAVQLDEPEADPNGDQWIDLDAGDGDDPLMVSEYVVEIFEYLKEVELTTMPNPNYMEMQKDLAWKMRGILTDWLIQVHSRFRLLPETLYLCINIIDRFLSQRVVSLAKLQLVGITCMFIAAKVEEIVAPGATNFLYCADSSYSEGEILLAERYILKTLDWNMNFPNPIHFLRRISKADDYNVHSRTIAKYLLEIQCLEWRLIAAPPSLIAAAAIWLARLVLGNIDWTPTLAHYSSYPESALIPTANLMLNYILKPIRHQSFFKKYAGKRFLKVSTFVREWALDRWQESEQVSLHAELPKLKALLKEAREQAEYIQEAGDSEYPEV</sequence>
<feature type="region of interest" description="Disordered" evidence="5">
    <location>
        <begin position="506"/>
        <end position="531"/>
    </location>
</feature>
<gene>
    <name evidence="8" type="ORF">EUX98_g5740</name>
</gene>
<dbReference type="Proteomes" id="UP000308730">
    <property type="component" value="Unassembled WGS sequence"/>
</dbReference>
<evidence type="ECO:0000256" key="3">
    <source>
        <dbReference type="ARBA" id="ARBA00023306"/>
    </source>
</evidence>
<dbReference type="InterPro" id="IPR039361">
    <property type="entry name" value="Cyclin"/>
</dbReference>
<dbReference type="InterPro" id="IPR048258">
    <property type="entry name" value="Cyclins_cyclin-box"/>
</dbReference>
<feature type="compositionally biased region" description="Low complexity" evidence="5">
    <location>
        <begin position="626"/>
        <end position="642"/>
    </location>
</feature>
<dbReference type="PROSITE" id="PS00292">
    <property type="entry name" value="CYCLINS"/>
    <property type="match status" value="1"/>
</dbReference>
<organism evidence="8 9">
    <name type="scientific">Antrodiella citrinella</name>
    <dbReference type="NCBI Taxonomy" id="2447956"/>
    <lineage>
        <taxon>Eukaryota</taxon>
        <taxon>Fungi</taxon>
        <taxon>Dikarya</taxon>
        <taxon>Basidiomycota</taxon>
        <taxon>Agaricomycotina</taxon>
        <taxon>Agaricomycetes</taxon>
        <taxon>Polyporales</taxon>
        <taxon>Steccherinaceae</taxon>
        <taxon>Antrodiella</taxon>
    </lineage>
</organism>
<reference evidence="8 9" key="1">
    <citation type="submission" date="2019-02" db="EMBL/GenBank/DDBJ databases">
        <title>Genome sequencing of the rare red list fungi Antrodiella citrinella (Flaviporus citrinellus).</title>
        <authorList>
            <person name="Buettner E."/>
            <person name="Kellner H."/>
        </authorList>
    </citation>
    <scope>NUCLEOTIDE SEQUENCE [LARGE SCALE GENOMIC DNA]</scope>
    <source>
        <strain evidence="8 9">DSM 108506</strain>
    </source>
</reference>
<dbReference type="InterPro" id="IPR032675">
    <property type="entry name" value="LRR_dom_sf"/>
</dbReference>
<dbReference type="SUPFAM" id="SSF47954">
    <property type="entry name" value="Cyclin-like"/>
    <property type="match status" value="2"/>
</dbReference>
<evidence type="ECO:0000256" key="4">
    <source>
        <dbReference type="RuleBase" id="RU000383"/>
    </source>
</evidence>
<feature type="region of interest" description="Disordered" evidence="5">
    <location>
        <begin position="453"/>
        <end position="478"/>
    </location>
</feature>
<keyword evidence="3" id="KW-0131">Cell cycle</keyword>
<dbReference type="SMART" id="SM01332">
    <property type="entry name" value="Cyclin_C"/>
    <property type="match status" value="1"/>
</dbReference>
<evidence type="ECO:0000256" key="1">
    <source>
        <dbReference type="ARBA" id="ARBA00022618"/>
    </source>
</evidence>
<feature type="region of interest" description="Disordered" evidence="5">
    <location>
        <begin position="548"/>
        <end position="595"/>
    </location>
</feature>
<evidence type="ECO:0000313" key="9">
    <source>
        <dbReference type="Proteomes" id="UP000308730"/>
    </source>
</evidence>
<dbReference type="SUPFAM" id="SSF52047">
    <property type="entry name" value="RNI-like"/>
    <property type="match status" value="1"/>
</dbReference>
<dbReference type="OrthoDB" id="5590282at2759"/>
<feature type="compositionally biased region" description="Polar residues" evidence="5">
    <location>
        <begin position="506"/>
        <end position="522"/>
    </location>
</feature>
<keyword evidence="2 4" id="KW-0195">Cyclin</keyword>
<evidence type="ECO:0000259" key="6">
    <source>
        <dbReference type="SMART" id="SM00385"/>
    </source>
</evidence>
<dbReference type="PANTHER" id="PTHR10177">
    <property type="entry name" value="CYCLINS"/>
    <property type="match status" value="1"/>
</dbReference>
<dbReference type="GO" id="GO:0051301">
    <property type="term" value="P:cell division"/>
    <property type="evidence" value="ECO:0007669"/>
    <property type="project" value="UniProtKB-KW"/>
</dbReference>
<dbReference type="Pfam" id="PF02984">
    <property type="entry name" value="Cyclin_C"/>
    <property type="match status" value="1"/>
</dbReference>
<dbReference type="SMART" id="SM00385">
    <property type="entry name" value="CYCLIN"/>
    <property type="match status" value="2"/>
</dbReference>
<protein>
    <submittedName>
        <fullName evidence="8">Uncharacterized protein</fullName>
    </submittedName>
</protein>
<feature type="region of interest" description="Disordered" evidence="5">
    <location>
        <begin position="616"/>
        <end position="646"/>
    </location>
</feature>
<dbReference type="InterPro" id="IPR006671">
    <property type="entry name" value="Cyclin_N"/>
</dbReference>
<dbReference type="InterPro" id="IPR004367">
    <property type="entry name" value="Cyclin_C-dom"/>
</dbReference>
<evidence type="ECO:0000256" key="2">
    <source>
        <dbReference type="ARBA" id="ARBA00023127"/>
    </source>
</evidence>
<feature type="compositionally biased region" description="Acidic residues" evidence="5">
    <location>
        <begin position="456"/>
        <end position="478"/>
    </location>
</feature>
<dbReference type="AlphaFoldDB" id="A0A4S4MSM9"/>
<keyword evidence="1" id="KW-0132">Cell division</keyword>
<dbReference type="InterPro" id="IPR036915">
    <property type="entry name" value="Cyclin-like_sf"/>
</dbReference>